<dbReference type="InterPro" id="IPR001789">
    <property type="entry name" value="Sig_transdc_resp-reg_receiver"/>
</dbReference>
<protein>
    <submittedName>
        <fullName evidence="4">LytTR family two component transcriptional regulator</fullName>
    </submittedName>
</protein>
<dbReference type="Gene3D" id="2.40.50.1020">
    <property type="entry name" value="LytTr DNA-binding domain"/>
    <property type="match status" value="1"/>
</dbReference>
<dbReference type="SMART" id="SM00448">
    <property type="entry name" value="REC"/>
    <property type="match status" value="1"/>
</dbReference>
<evidence type="ECO:0000313" key="5">
    <source>
        <dbReference type="Proteomes" id="UP000295361"/>
    </source>
</evidence>
<dbReference type="PANTHER" id="PTHR37299">
    <property type="entry name" value="TRANSCRIPTIONAL REGULATOR-RELATED"/>
    <property type="match status" value="1"/>
</dbReference>
<feature type="domain" description="HTH LytTR-type" evidence="3">
    <location>
        <begin position="150"/>
        <end position="253"/>
    </location>
</feature>
<dbReference type="PANTHER" id="PTHR37299:SF1">
    <property type="entry name" value="STAGE 0 SPORULATION PROTEIN A HOMOLOG"/>
    <property type="match status" value="1"/>
</dbReference>
<dbReference type="Proteomes" id="UP000295361">
    <property type="component" value="Unassembled WGS sequence"/>
</dbReference>
<dbReference type="InterPro" id="IPR011006">
    <property type="entry name" value="CheY-like_superfamily"/>
</dbReference>
<dbReference type="Pfam" id="PF04397">
    <property type="entry name" value="LytTR"/>
    <property type="match status" value="1"/>
</dbReference>
<evidence type="ECO:0000259" key="2">
    <source>
        <dbReference type="PROSITE" id="PS50110"/>
    </source>
</evidence>
<organism evidence="4 5">
    <name type="scientific">Roseateles toxinivorans</name>
    <dbReference type="NCBI Taxonomy" id="270368"/>
    <lineage>
        <taxon>Bacteria</taxon>
        <taxon>Pseudomonadati</taxon>
        <taxon>Pseudomonadota</taxon>
        <taxon>Betaproteobacteria</taxon>
        <taxon>Burkholderiales</taxon>
        <taxon>Sphaerotilaceae</taxon>
        <taxon>Roseateles</taxon>
    </lineage>
</organism>
<dbReference type="GO" id="GO:0003677">
    <property type="term" value="F:DNA binding"/>
    <property type="evidence" value="ECO:0007669"/>
    <property type="project" value="InterPro"/>
</dbReference>
<dbReference type="FunCoup" id="A0A4R6QQH9">
    <property type="interactions" value="95"/>
</dbReference>
<dbReference type="EMBL" id="SNXS01000002">
    <property type="protein sequence ID" value="TDP72729.1"/>
    <property type="molecule type" value="Genomic_DNA"/>
</dbReference>
<evidence type="ECO:0000256" key="1">
    <source>
        <dbReference type="PROSITE-ProRule" id="PRU00169"/>
    </source>
</evidence>
<dbReference type="InterPro" id="IPR007492">
    <property type="entry name" value="LytTR_DNA-bd_dom"/>
</dbReference>
<reference evidence="4 5" key="1">
    <citation type="submission" date="2019-03" db="EMBL/GenBank/DDBJ databases">
        <title>Genomic Encyclopedia of Type Strains, Phase IV (KMG-IV): sequencing the most valuable type-strain genomes for metagenomic binning, comparative biology and taxonomic classification.</title>
        <authorList>
            <person name="Goeker M."/>
        </authorList>
    </citation>
    <scope>NUCLEOTIDE SEQUENCE [LARGE SCALE GENOMIC DNA]</scope>
    <source>
        <strain evidence="4 5">DSM 16998</strain>
    </source>
</reference>
<dbReference type="SMART" id="SM00850">
    <property type="entry name" value="LytTR"/>
    <property type="match status" value="1"/>
</dbReference>
<dbReference type="AlphaFoldDB" id="A0A4R6QQH9"/>
<proteinExistence type="predicted"/>
<evidence type="ECO:0000259" key="3">
    <source>
        <dbReference type="PROSITE" id="PS50930"/>
    </source>
</evidence>
<evidence type="ECO:0000313" key="4">
    <source>
        <dbReference type="EMBL" id="TDP72729.1"/>
    </source>
</evidence>
<accession>A0A4R6QQH9</accession>
<keyword evidence="5" id="KW-1185">Reference proteome</keyword>
<name>A0A4R6QQH9_9BURK</name>
<dbReference type="PROSITE" id="PS50110">
    <property type="entry name" value="RESPONSE_REGULATORY"/>
    <property type="match status" value="1"/>
</dbReference>
<keyword evidence="1" id="KW-0597">Phosphoprotein</keyword>
<dbReference type="GO" id="GO:0000156">
    <property type="term" value="F:phosphorelay response regulator activity"/>
    <property type="evidence" value="ECO:0007669"/>
    <property type="project" value="InterPro"/>
</dbReference>
<comment type="caution">
    <text evidence="4">The sequence shown here is derived from an EMBL/GenBank/DDBJ whole genome shotgun (WGS) entry which is preliminary data.</text>
</comment>
<dbReference type="SUPFAM" id="SSF52172">
    <property type="entry name" value="CheY-like"/>
    <property type="match status" value="1"/>
</dbReference>
<dbReference type="Gene3D" id="3.40.50.2300">
    <property type="match status" value="1"/>
</dbReference>
<dbReference type="OrthoDB" id="8889669at2"/>
<dbReference type="InterPro" id="IPR046947">
    <property type="entry name" value="LytR-like"/>
</dbReference>
<feature type="modified residue" description="4-aspartylphosphate" evidence="1">
    <location>
        <position position="64"/>
    </location>
</feature>
<dbReference type="Pfam" id="PF00072">
    <property type="entry name" value="Response_reg"/>
    <property type="match status" value="1"/>
</dbReference>
<sequence length="253" mass="27536">MMAMTMSECARVSALIVDDEPVARAGLRHMLAEADWLVCIGEAGNGLAAVEMINRLRPELVFLDIQMPGLLGTELLAHLQHRPLVVFTTAHAEHAVAAFEIGALDYLLKPFGPERLAATLDRVRAVVGEPLAPALERFGEALGPGPISRLFVRSGRAIVPVPVDGIAWIEAVGDYLALHVGAATHLLSLSLNRLEARLDPQRFVRIHRTHIVNLDHVTAFRRQDGGGLAAELRDGTVLAVSRSKAQELRNWAR</sequence>
<dbReference type="PROSITE" id="PS50930">
    <property type="entry name" value="HTH_LYTTR"/>
    <property type="match status" value="1"/>
</dbReference>
<dbReference type="InParanoid" id="A0A4R6QQH9"/>
<feature type="domain" description="Response regulatory" evidence="2">
    <location>
        <begin position="13"/>
        <end position="124"/>
    </location>
</feature>
<gene>
    <name evidence="4" type="ORF">DES47_102474</name>
</gene>